<organism evidence="3 4">
    <name type="scientific">Armillaria ostoyae</name>
    <name type="common">Armillaria root rot fungus</name>
    <dbReference type="NCBI Taxonomy" id="47428"/>
    <lineage>
        <taxon>Eukaryota</taxon>
        <taxon>Fungi</taxon>
        <taxon>Dikarya</taxon>
        <taxon>Basidiomycota</taxon>
        <taxon>Agaricomycotina</taxon>
        <taxon>Agaricomycetes</taxon>
        <taxon>Agaricomycetidae</taxon>
        <taxon>Agaricales</taxon>
        <taxon>Marasmiineae</taxon>
        <taxon>Physalacriaceae</taxon>
        <taxon>Armillaria</taxon>
    </lineage>
</organism>
<feature type="domain" description="Heterokaryon incompatibility" evidence="2">
    <location>
        <begin position="276"/>
        <end position="425"/>
    </location>
</feature>
<evidence type="ECO:0000313" key="3">
    <source>
        <dbReference type="EMBL" id="SJL18410.1"/>
    </source>
</evidence>
<dbReference type="EMBL" id="FUEG01000059">
    <property type="protein sequence ID" value="SJL18410.1"/>
    <property type="molecule type" value="Genomic_DNA"/>
</dbReference>
<dbReference type="PANTHER" id="PTHR33112">
    <property type="entry name" value="DOMAIN PROTEIN, PUTATIVE-RELATED"/>
    <property type="match status" value="1"/>
</dbReference>
<keyword evidence="4" id="KW-1185">Reference proteome</keyword>
<dbReference type="OrthoDB" id="5125733at2759"/>
<protein>
    <recommendedName>
        <fullName evidence="2">Heterokaryon incompatibility domain-containing protein</fullName>
    </recommendedName>
</protein>
<feature type="region of interest" description="Disordered" evidence="1">
    <location>
        <begin position="1"/>
        <end position="59"/>
    </location>
</feature>
<feature type="compositionally biased region" description="Basic and acidic residues" evidence="1">
    <location>
        <begin position="1"/>
        <end position="10"/>
    </location>
</feature>
<sequence>MEHLSPETHDILPPAPITPERNDDNAESSNSHVSMGSPELEITDWGDNDVDSAPGPAMEDVPPEIWKLVCENCWRTVFTSHAFRIACDTRTRDHFSDSVGFSYKTPTWKQIQDQRLQHQEKYQYDCQWCKLICWELTDRFNSDSFKEARAQIHDDKKFKIEVRFCQETIHLPHLVHGSRLSLMLRVFEKKLYPEASLYGIHTAHDDPAARFIDHRPVLLDVASPPAYSLIKERMDDCLLHECCHRPQNVRLPTRVIDCKDPDHPRLFVSNGMEADYAVLSYVWGESQPHCTSTQNLESYIDGIPSRNIPKTITDAITVARKLGLRYLWVDAFCILQDSKEDKAREIAHIRRIFRDAYVAIIAACAQRVSDGFLHARSEEIKPWSIGEIISLPFLCPDGGIGTIQVQKESNTPLQPTSERAWCLEERMLSRHKLIYTSQTLLYECRTKLVNVNGSIDSVWLEWISYLPDPTPVSLNPSVNDDMTKIWKDLLEVYTSRRLTKPRDRLIAFSGIVEHFQLGVWPDSKYIAGLWSHQLPESLLWRSDSGDKPRPQRYRAPSWSWASTDGEITLVLGGVRSRDPVVYPEMSYAYTNERVVCTVQLCDAETNAYGEVTGGSLILDTILWRAGWDPIQGVLTDVAGVPTNYSIRSFSLVSGKELRCGMGRAYRDAIEPVSEEIGSVYLAIVTVGSERLLGFVLVPATTNTQEDADTALFRRIGLFDLPNNSHINEAWQNSEYQRIKII</sequence>
<evidence type="ECO:0000259" key="2">
    <source>
        <dbReference type="Pfam" id="PF06985"/>
    </source>
</evidence>
<proteinExistence type="predicted"/>
<evidence type="ECO:0000313" key="4">
    <source>
        <dbReference type="Proteomes" id="UP000219338"/>
    </source>
</evidence>
<feature type="compositionally biased region" description="Acidic residues" evidence="1">
    <location>
        <begin position="41"/>
        <end position="50"/>
    </location>
</feature>
<evidence type="ECO:0000256" key="1">
    <source>
        <dbReference type="SAM" id="MobiDB-lite"/>
    </source>
</evidence>
<dbReference type="AlphaFoldDB" id="A0A284SBL5"/>
<dbReference type="STRING" id="47428.A0A284SBL5"/>
<dbReference type="InterPro" id="IPR010730">
    <property type="entry name" value="HET"/>
</dbReference>
<reference evidence="4" key="1">
    <citation type="journal article" date="2017" name="Nat. Ecol. Evol.">
        <title>Genome expansion and lineage-specific genetic innovations in the forest pathogenic fungi Armillaria.</title>
        <authorList>
            <person name="Sipos G."/>
            <person name="Prasanna A.N."/>
            <person name="Walter M.C."/>
            <person name="O'Connor E."/>
            <person name="Balint B."/>
            <person name="Krizsan K."/>
            <person name="Kiss B."/>
            <person name="Hess J."/>
            <person name="Varga T."/>
            <person name="Slot J."/>
            <person name="Riley R."/>
            <person name="Boka B."/>
            <person name="Rigling D."/>
            <person name="Barry K."/>
            <person name="Lee J."/>
            <person name="Mihaltcheva S."/>
            <person name="LaButti K."/>
            <person name="Lipzen A."/>
            <person name="Waldron R."/>
            <person name="Moloney N.M."/>
            <person name="Sperisen C."/>
            <person name="Kredics L."/>
            <person name="Vagvoelgyi C."/>
            <person name="Patrignani A."/>
            <person name="Fitzpatrick D."/>
            <person name="Nagy I."/>
            <person name="Doyle S."/>
            <person name="Anderson J.B."/>
            <person name="Grigoriev I.V."/>
            <person name="Gueldener U."/>
            <person name="Muensterkoetter M."/>
            <person name="Nagy L.G."/>
        </authorList>
    </citation>
    <scope>NUCLEOTIDE SEQUENCE [LARGE SCALE GENOMIC DNA]</scope>
    <source>
        <strain evidence="4">C18/9</strain>
    </source>
</reference>
<accession>A0A284SBL5</accession>
<gene>
    <name evidence="3" type="ORF">ARMOST_21999</name>
</gene>
<dbReference type="Proteomes" id="UP000219338">
    <property type="component" value="Unassembled WGS sequence"/>
</dbReference>
<dbReference type="OMA" id="QYCAGLW"/>
<name>A0A284SBL5_ARMOS</name>
<dbReference type="Pfam" id="PF06985">
    <property type="entry name" value="HET"/>
    <property type="match status" value="1"/>
</dbReference>
<dbReference type="PANTHER" id="PTHR33112:SF8">
    <property type="entry name" value="HETEROKARYON INCOMPATIBILITY DOMAIN-CONTAINING PROTEIN"/>
    <property type="match status" value="1"/>
</dbReference>